<proteinExistence type="predicted"/>
<name>A0A1N6LEU9_9BURK</name>
<accession>A0A1N6LEU9</accession>
<protein>
    <recommendedName>
        <fullName evidence="3">Lipoprotein</fullName>
    </recommendedName>
</protein>
<dbReference type="AlphaFoldDB" id="A0A1N6LEU9"/>
<dbReference type="RefSeq" id="WP_143788571.1">
    <property type="nucleotide sequence ID" value="NZ_FSRU01000003.1"/>
</dbReference>
<evidence type="ECO:0000313" key="1">
    <source>
        <dbReference type="EMBL" id="SIO67352.1"/>
    </source>
</evidence>
<dbReference type="EMBL" id="FSRU01000003">
    <property type="protein sequence ID" value="SIO67352.1"/>
    <property type="molecule type" value="Genomic_DNA"/>
</dbReference>
<keyword evidence="2" id="KW-1185">Reference proteome</keyword>
<evidence type="ECO:0008006" key="3">
    <source>
        <dbReference type="Google" id="ProtNLM"/>
    </source>
</evidence>
<evidence type="ECO:0000313" key="2">
    <source>
        <dbReference type="Proteomes" id="UP000185151"/>
    </source>
</evidence>
<dbReference type="PROSITE" id="PS51257">
    <property type="entry name" value="PROKAR_LIPOPROTEIN"/>
    <property type="match status" value="1"/>
</dbReference>
<dbReference type="OrthoDB" id="9819392at2"/>
<organism evidence="1 2">
    <name type="scientific">Paraburkholderia phenazinium</name>
    <dbReference type="NCBI Taxonomy" id="60549"/>
    <lineage>
        <taxon>Bacteria</taxon>
        <taxon>Pseudomonadati</taxon>
        <taxon>Pseudomonadota</taxon>
        <taxon>Betaproteobacteria</taxon>
        <taxon>Burkholderiales</taxon>
        <taxon>Burkholderiaceae</taxon>
        <taxon>Paraburkholderia</taxon>
    </lineage>
</organism>
<reference evidence="1 2" key="1">
    <citation type="submission" date="2016-11" db="EMBL/GenBank/DDBJ databases">
        <authorList>
            <person name="Jaros S."/>
            <person name="Januszkiewicz K."/>
            <person name="Wedrychowicz H."/>
        </authorList>
    </citation>
    <scope>NUCLEOTIDE SEQUENCE [LARGE SCALE GENOMIC DNA]</scope>
    <source>
        <strain evidence="1 2">GAS95</strain>
    </source>
</reference>
<dbReference type="Proteomes" id="UP000185151">
    <property type="component" value="Unassembled WGS sequence"/>
</dbReference>
<sequence length="228" mass="25420">MDLIARCVNFLKNIRSCILIIFVISGCAASTPNLLSSGKADDKSGGKGLVTSNADMVLTKIELLLKHARLDDDAYISRVLDVRLVGGELESGRGDMIYACALPSYTDARIWKGRRYRYDSEPAYLAPQPFPATSKCYNPYVIDEKNPMHIAASLSINLNIKYVCIKLADVKMHFKDAYYSESRGGFGVRYRTGDMNNHIVMRIESTRAGEICVNTVVLDQNDFSPEIF</sequence>
<gene>
    <name evidence="1" type="ORF">SAMN05444165_7026</name>
</gene>